<dbReference type="InterPro" id="IPR034078">
    <property type="entry name" value="NFX1_fam"/>
</dbReference>
<dbReference type="GO" id="GO:0000122">
    <property type="term" value="P:negative regulation of transcription by RNA polymerase II"/>
    <property type="evidence" value="ECO:0007669"/>
    <property type="project" value="TreeGrafter"/>
</dbReference>
<comment type="subcellular location">
    <subcellularLocation>
        <location evidence="1">Nucleus</location>
    </subcellularLocation>
</comment>
<dbReference type="InterPro" id="IPR000967">
    <property type="entry name" value="Znf_NFX1"/>
</dbReference>
<comment type="similarity">
    <text evidence="2">Belongs to the NFX1 family.</text>
</comment>
<dbReference type="AlphaFoldDB" id="A0A183E1Y7"/>
<dbReference type="CDD" id="cd06008">
    <property type="entry name" value="NF-X1-zinc-finger"/>
    <property type="match status" value="3"/>
</dbReference>
<proteinExistence type="inferred from homology"/>
<evidence type="ECO:0000313" key="13">
    <source>
        <dbReference type="WBParaSite" id="GPUH_0001499801-mRNA-1"/>
    </source>
</evidence>
<gene>
    <name evidence="11" type="ORF">GPUH_LOCUS14979</name>
</gene>
<organism evidence="13">
    <name type="scientific">Gongylonema pulchrum</name>
    <dbReference type="NCBI Taxonomy" id="637853"/>
    <lineage>
        <taxon>Eukaryota</taxon>
        <taxon>Metazoa</taxon>
        <taxon>Ecdysozoa</taxon>
        <taxon>Nematoda</taxon>
        <taxon>Chromadorea</taxon>
        <taxon>Rhabditida</taxon>
        <taxon>Spirurina</taxon>
        <taxon>Spiruromorpha</taxon>
        <taxon>Spiruroidea</taxon>
        <taxon>Gongylonematidae</taxon>
        <taxon>Gongylonema</taxon>
    </lineage>
</organism>
<dbReference type="OrthoDB" id="536399at2759"/>
<feature type="domain" description="NF-X1-type" evidence="10">
    <location>
        <begin position="77"/>
        <end position="95"/>
    </location>
</feature>
<dbReference type="EMBL" id="UYRT01081878">
    <property type="protein sequence ID" value="VDN25130.1"/>
    <property type="molecule type" value="Genomic_DNA"/>
</dbReference>
<dbReference type="SMART" id="SM00438">
    <property type="entry name" value="ZnF_NFX"/>
    <property type="match status" value="5"/>
</dbReference>
<feature type="domain" description="NF-X1-type" evidence="10">
    <location>
        <begin position="188"/>
        <end position="211"/>
    </location>
</feature>
<dbReference type="GO" id="GO:0005634">
    <property type="term" value="C:nucleus"/>
    <property type="evidence" value="ECO:0007669"/>
    <property type="project" value="UniProtKB-SubCell"/>
</dbReference>
<dbReference type="GO" id="GO:0000981">
    <property type="term" value="F:DNA-binding transcription factor activity, RNA polymerase II-specific"/>
    <property type="evidence" value="ECO:0007669"/>
    <property type="project" value="TreeGrafter"/>
</dbReference>
<keyword evidence="9" id="KW-0539">Nucleus</keyword>
<evidence type="ECO:0000313" key="12">
    <source>
        <dbReference type="Proteomes" id="UP000271098"/>
    </source>
</evidence>
<protein>
    <submittedName>
        <fullName evidence="13">R3H domain-containing protein</fullName>
    </submittedName>
</protein>
<evidence type="ECO:0000259" key="10">
    <source>
        <dbReference type="SMART" id="SM00438"/>
    </source>
</evidence>
<sequence length="349" mass="38975">MFHINRGNTYGCITQWAAKSFEDHVGWRCPNCQNITLEIPRGYKCFCGKTVNPPTQRFPDMPHSCNSTCGKSRGPGCTHPCTEQCHPGPCPECPVMTTRQCNCGREKFAIRCGKEMEFKCTQVCDKTLNCGLHKCEIVCHKGDCIPCLRVINQTCYCGAAERIVPCTADNLKNESFNCMAPCNGMYACGIHKCERGCHPKQGNDDCGVCKLSPEKKLHCPCGRTLITELPVKPRTACTDPVPTCNNPCNKVLPCGTRERPHRCMEKCHLGACPPCPLNSCIVCRCGAVKNTIPCKKFMEYSAENPYLCTRRCKKMKSCQNHRCQAVCCVDREHLCMQLQNYAQLFGSRT</sequence>
<feature type="domain" description="NF-X1-type" evidence="10">
    <location>
        <begin position="318"/>
        <end position="337"/>
    </location>
</feature>
<keyword evidence="7" id="KW-0805">Transcription regulation</keyword>
<keyword evidence="6" id="KW-0862">Zinc</keyword>
<feature type="domain" description="NF-X1-type" evidence="10">
    <location>
        <begin position="130"/>
        <end position="149"/>
    </location>
</feature>
<evidence type="ECO:0000256" key="4">
    <source>
        <dbReference type="ARBA" id="ARBA00022737"/>
    </source>
</evidence>
<dbReference type="Proteomes" id="UP000271098">
    <property type="component" value="Unassembled WGS sequence"/>
</dbReference>
<evidence type="ECO:0000313" key="11">
    <source>
        <dbReference type="EMBL" id="VDN25130.1"/>
    </source>
</evidence>
<accession>A0A183E1Y7</accession>
<keyword evidence="8" id="KW-0804">Transcription</keyword>
<evidence type="ECO:0000256" key="1">
    <source>
        <dbReference type="ARBA" id="ARBA00004123"/>
    </source>
</evidence>
<evidence type="ECO:0000256" key="6">
    <source>
        <dbReference type="ARBA" id="ARBA00022833"/>
    </source>
</evidence>
<evidence type="ECO:0000256" key="8">
    <source>
        <dbReference type="ARBA" id="ARBA00023163"/>
    </source>
</evidence>
<dbReference type="WBParaSite" id="GPUH_0001499801-mRNA-1">
    <property type="protein sequence ID" value="GPUH_0001499801-mRNA-1"/>
    <property type="gene ID" value="GPUH_0001499801"/>
</dbReference>
<reference evidence="13" key="1">
    <citation type="submission" date="2016-06" db="UniProtKB">
        <authorList>
            <consortium name="WormBaseParasite"/>
        </authorList>
    </citation>
    <scope>IDENTIFICATION</scope>
</reference>
<evidence type="ECO:0000256" key="5">
    <source>
        <dbReference type="ARBA" id="ARBA00022771"/>
    </source>
</evidence>
<evidence type="ECO:0000256" key="2">
    <source>
        <dbReference type="ARBA" id="ARBA00007269"/>
    </source>
</evidence>
<dbReference type="Pfam" id="PF01422">
    <property type="entry name" value="zf-NF-X1"/>
    <property type="match status" value="5"/>
</dbReference>
<keyword evidence="3" id="KW-0479">Metal-binding</keyword>
<feature type="domain" description="NF-X1-type" evidence="10">
    <location>
        <begin position="254"/>
        <end position="277"/>
    </location>
</feature>
<dbReference type="PANTHER" id="PTHR12360">
    <property type="entry name" value="NUCLEAR TRANSCRIPTION FACTOR, X-BOX BINDING 1 NFX1"/>
    <property type="match status" value="1"/>
</dbReference>
<dbReference type="PANTHER" id="PTHR12360:SF12">
    <property type="entry name" value="TRANSCRIPTIONAL REPRESSOR NF-X1"/>
    <property type="match status" value="1"/>
</dbReference>
<dbReference type="GO" id="GO:0008270">
    <property type="term" value="F:zinc ion binding"/>
    <property type="evidence" value="ECO:0007669"/>
    <property type="project" value="UniProtKB-KW"/>
</dbReference>
<dbReference type="GO" id="GO:0000977">
    <property type="term" value="F:RNA polymerase II transcription regulatory region sequence-specific DNA binding"/>
    <property type="evidence" value="ECO:0007669"/>
    <property type="project" value="TreeGrafter"/>
</dbReference>
<reference evidence="11 12" key="2">
    <citation type="submission" date="2018-11" db="EMBL/GenBank/DDBJ databases">
        <authorList>
            <consortium name="Pathogen Informatics"/>
        </authorList>
    </citation>
    <scope>NUCLEOTIDE SEQUENCE [LARGE SCALE GENOMIC DNA]</scope>
</reference>
<evidence type="ECO:0000256" key="9">
    <source>
        <dbReference type="ARBA" id="ARBA00023242"/>
    </source>
</evidence>
<name>A0A183E1Y7_9BILA</name>
<keyword evidence="5" id="KW-0863">Zinc-finger</keyword>
<evidence type="ECO:0000256" key="7">
    <source>
        <dbReference type="ARBA" id="ARBA00023015"/>
    </source>
</evidence>
<keyword evidence="12" id="KW-1185">Reference proteome</keyword>
<evidence type="ECO:0000256" key="3">
    <source>
        <dbReference type="ARBA" id="ARBA00022723"/>
    </source>
</evidence>
<keyword evidence="4" id="KW-0677">Repeat</keyword>